<dbReference type="Pfam" id="PF00436">
    <property type="entry name" value="SSB"/>
    <property type="match status" value="1"/>
</dbReference>
<dbReference type="InterPro" id="IPR012340">
    <property type="entry name" value="NA-bd_OB-fold"/>
</dbReference>
<evidence type="ECO:0000256" key="1">
    <source>
        <dbReference type="ARBA" id="ARBA00023125"/>
    </source>
</evidence>
<evidence type="ECO:0008006" key="6">
    <source>
        <dbReference type="Google" id="ProtNLM"/>
    </source>
</evidence>
<dbReference type="AlphaFoldDB" id="A0A918WY25"/>
<organism evidence="4 5">
    <name type="scientific">Streptomyces finlayi</name>
    <dbReference type="NCBI Taxonomy" id="67296"/>
    <lineage>
        <taxon>Bacteria</taxon>
        <taxon>Bacillati</taxon>
        <taxon>Actinomycetota</taxon>
        <taxon>Actinomycetes</taxon>
        <taxon>Kitasatosporales</taxon>
        <taxon>Streptomycetaceae</taxon>
        <taxon>Streptomyces</taxon>
    </lineage>
</organism>
<sequence>MNDTMVTLVGNAATAPVFMESALGTGSVRLRLAVTARRYDREQDVWVDGPTSFYTVWARRSLAGNVAGSVDIGDPLVVYGRLRVKDGDKDDRRWLSADVDAVAVGHDLTRGTSAFRRVAKADPRLVEPAAVREAAAAAEGGGPPRAGSPATVGWGGEIPVNWAARGAPSRKTPDPDPPTAVSGKPGEPGKPGKPGKSEKPGKPERKSDQPVGAPF</sequence>
<keyword evidence="1 2" id="KW-0238">DNA-binding</keyword>
<accession>A0A918WY25</accession>
<proteinExistence type="predicted"/>
<dbReference type="InterPro" id="IPR000424">
    <property type="entry name" value="Primosome_PriB/ssb"/>
</dbReference>
<feature type="region of interest" description="Disordered" evidence="3">
    <location>
        <begin position="135"/>
        <end position="215"/>
    </location>
</feature>
<dbReference type="EMBL" id="BMVC01000006">
    <property type="protein sequence ID" value="GHC94906.1"/>
    <property type="molecule type" value="Genomic_DNA"/>
</dbReference>
<evidence type="ECO:0000256" key="2">
    <source>
        <dbReference type="PROSITE-ProRule" id="PRU00252"/>
    </source>
</evidence>
<gene>
    <name evidence="4" type="ORF">GCM10010334_33400</name>
</gene>
<evidence type="ECO:0000313" key="4">
    <source>
        <dbReference type="EMBL" id="GHC94906.1"/>
    </source>
</evidence>
<dbReference type="PROSITE" id="PS50935">
    <property type="entry name" value="SSB"/>
    <property type="match status" value="1"/>
</dbReference>
<protein>
    <recommendedName>
        <fullName evidence="6">Single-stranded DNA-binding protein</fullName>
    </recommendedName>
</protein>
<dbReference type="GO" id="GO:0003697">
    <property type="term" value="F:single-stranded DNA binding"/>
    <property type="evidence" value="ECO:0007669"/>
    <property type="project" value="InterPro"/>
</dbReference>
<name>A0A918WY25_9ACTN</name>
<evidence type="ECO:0000313" key="5">
    <source>
        <dbReference type="Proteomes" id="UP000638353"/>
    </source>
</evidence>
<dbReference type="CDD" id="cd04496">
    <property type="entry name" value="SSB_OBF"/>
    <property type="match status" value="1"/>
</dbReference>
<dbReference type="Gene3D" id="2.40.50.140">
    <property type="entry name" value="Nucleic acid-binding proteins"/>
    <property type="match status" value="1"/>
</dbReference>
<comment type="caution">
    <text evidence="4">The sequence shown here is derived from an EMBL/GenBank/DDBJ whole genome shotgun (WGS) entry which is preliminary data.</text>
</comment>
<evidence type="ECO:0000256" key="3">
    <source>
        <dbReference type="SAM" id="MobiDB-lite"/>
    </source>
</evidence>
<feature type="compositionally biased region" description="Basic and acidic residues" evidence="3">
    <location>
        <begin position="195"/>
        <end position="208"/>
    </location>
</feature>
<dbReference type="SUPFAM" id="SSF50249">
    <property type="entry name" value="Nucleic acid-binding proteins"/>
    <property type="match status" value="1"/>
</dbReference>
<reference evidence="4" key="2">
    <citation type="submission" date="2020-09" db="EMBL/GenBank/DDBJ databases">
        <authorList>
            <person name="Sun Q."/>
            <person name="Ohkuma M."/>
        </authorList>
    </citation>
    <scope>NUCLEOTIDE SEQUENCE</scope>
    <source>
        <strain evidence="4">JCM 4637</strain>
    </source>
</reference>
<dbReference type="RefSeq" id="WP_189824167.1">
    <property type="nucleotide sequence ID" value="NZ_BMVC01000006.1"/>
</dbReference>
<dbReference type="Proteomes" id="UP000638353">
    <property type="component" value="Unassembled WGS sequence"/>
</dbReference>
<reference evidence="4" key="1">
    <citation type="journal article" date="2014" name="Int. J. Syst. Evol. Microbiol.">
        <title>Complete genome sequence of Corynebacterium casei LMG S-19264T (=DSM 44701T), isolated from a smear-ripened cheese.</title>
        <authorList>
            <consortium name="US DOE Joint Genome Institute (JGI-PGF)"/>
            <person name="Walter F."/>
            <person name="Albersmeier A."/>
            <person name="Kalinowski J."/>
            <person name="Ruckert C."/>
        </authorList>
    </citation>
    <scope>NUCLEOTIDE SEQUENCE</scope>
    <source>
        <strain evidence="4">JCM 4637</strain>
    </source>
</reference>